<gene>
    <name evidence="6" type="ORF">IAA98_05645</name>
</gene>
<protein>
    <recommendedName>
        <fullName evidence="2">Pyridoxal phosphate homeostasis protein</fullName>
        <shortName evidence="2">PLP homeostasis protein</shortName>
    </recommendedName>
</protein>
<dbReference type="NCBIfam" id="TIGR00044">
    <property type="entry name" value="YggS family pyridoxal phosphate-dependent enzyme"/>
    <property type="match status" value="1"/>
</dbReference>
<dbReference type="InterPro" id="IPR001608">
    <property type="entry name" value="Ala_racemase_N"/>
</dbReference>
<evidence type="ECO:0000259" key="5">
    <source>
        <dbReference type="Pfam" id="PF01168"/>
    </source>
</evidence>
<evidence type="ECO:0000256" key="4">
    <source>
        <dbReference type="RuleBase" id="RU004514"/>
    </source>
</evidence>
<dbReference type="AlphaFoldDB" id="A0A9D1GYB9"/>
<comment type="similarity">
    <text evidence="2 4">Belongs to the pyridoxal phosphate-binding protein YggS/PROSC family.</text>
</comment>
<name>A0A9D1GYB9_9ACTN</name>
<dbReference type="PANTHER" id="PTHR10146:SF14">
    <property type="entry name" value="PYRIDOXAL PHOSPHATE HOMEOSTASIS PROTEIN"/>
    <property type="match status" value="1"/>
</dbReference>
<evidence type="ECO:0000313" key="7">
    <source>
        <dbReference type="Proteomes" id="UP000886842"/>
    </source>
</evidence>
<dbReference type="GO" id="GO:0030170">
    <property type="term" value="F:pyridoxal phosphate binding"/>
    <property type="evidence" value="ECO:0007669"/>
    <property type="project" value="UniProtKB-UniRule"/>
</dbReference>
<dbReference type="HAMAP" id="MF_02087">
    <property type="entry name" value="PLP_homeostasis"/>
    <property type="match status" value="1"/>
</dbReference>
<dbReference type="SUPFAM" id="SSF51419">
    <property type="entry name" value="PLP-binding barrel"/>
    <property type="match status" value="1"/>
</dbReference>
<dbReference type="InterPro" id="IPR029066">
    <property type="entry name" value="PLP-binding_barrel"/>
</dbReference>
<organism evidence="6 7">
    <name type="scientific">Candidatus Avipropionibacterium avicola</name>
    <dbReference type="NCBI Taxonomy" id="2840701"/>
    <lineage>
        <taxon>Bacteria</taxon>
        <taxon>Bacillati</taxon>
        <taxon>Actinomycetota</taxon>
        <taxon>Actinomycetes</taxon>
        <taxon>Propionibacteriales</taxon>
        <taxon>Propionibacteriaceae</taxon>
        <taxon>Propionibacteriaceae incertae sedis</taxon>
        <taxon>Candidatus Avipropionibacterium</taxon>
    </lineage>
</organism>
<dbReference type="Gene3D" id="3.20.20.10">
    <property type="entry name" value="Alanine racemase"/>
    <property type="match status" value="1"/>
</dbReference>
<feature type="domain" description="Alanine racemase N-terminal" evidence="5">
    <location>
        <begin position="12"/>
        <end position="236"/>
    </location>
</feature>
<reference evidence="6" key="1">
    <citation type="submission" date="2020-10" db="EMBL/GenBank/DDBJ databases">
        <authorList>
            <person name="Gilroy R."/>
        </authorList>
    </citation>
    <scope>NUCLEOTIDE SEQUENCE</scope>
    <source>
        <strain evidence="6">ChiGjej1B1-24693</strain>
    </source>
</reference>
<dbReference type="InterPro" id="IPR011078">
    <property type="entry name" value="PyrdxlP_homeostasis"/>
</dbReference>
<sequence>MTEASIEQITANLASVRSRMAAACERAGRSPDEVRLLPVSKTFGSDTVRAAHAVGIRLLGENKVQEVQQKYRETHEELPDLEWAVIGHLQTNKAKVVAQLASEFQALDSLRLAAELDKRLRNADRSLTVLVQVNSSGEESKYGLDPEQVPAFAEEIAQYDRLRVSGLMTLAVNSPDLTMVAENFTVMTELQERLRSSGAPGTWDDLSMGMSNDFELAIEHGATTVRVGTAIFGTRPGPDVWW</sequence>
<dbReference type="PANTHER" id="PTHR10146">
    <property type="entry name" value="PROLINE SYNTHETASE CO-TRANSCRIBED BACTERIAL HOMOLOG PROTEIN"/>
    <property type="match status" value="1"/>
</dbReference>
<comment type="caution">
    <text evidence="6">The sequence shown here is derived from an EMBL/GenBank/DDBJ whole genome shotgun (WGS) entry which is preliminary data.</text>
</comment>
<evidence type="ECO:0000256" key="1">
    <source>
        <dbReference type="ARBA" id="ARBA00022898"/>
    </source>
</evidence>
<dbReference type="Pfam" id="PF01168">
    <property type="entry name" value="Ala_racemase_N"/>
    <property type="match status" value="1"/>
</dbReference>
<dbReference type="PIRSF" id="PIRSF004848">
    <property type="entry name" value="YBL036c_PLPDEIII"/>
    <property type="match status" value="1"/>
</dbReference>
<dbReference type="CDD" id="cd00635">
    <property type="entry name" value="PLPDE_III_YBL036c_like"/>
    <property type="match status" value="1"/>
</dbReference>
<feature type="modified residue" description="N6-(pyridoxal phosphate)lysine" evidence="2 3">
    <location>
        <position position="41"/>
    </location>
</feature>
<proteinExistence type="inferred from homology"/>
<keyword evidence="1 2" id="KW-0663">Pyridoxal phosphate</keyword>
<evidence type="ECO:0000256" key="3">
    <source>
        <dbReference type="PIRSR" id="PIRSR004848-1"/>
    </source>
</evidence>
<dbReference type="FunFam" id="3.20.20.10:FF:000018">
    <property type="entry name" value="Pyridoxal phosphate homeostasis protein"/>
    <property type="match status" value="1"/>
</dbReference>
<reference evidence="6" key="2">
    <citation type="journal article" date="2021" name="PeerJ">
        <title>Extensive microbial diversity within the chicken gut microbiome revealed by metagenomics and culture.</title>
        <authorList>
            <person name="Gilroy R."/>
            <person name="Ravi A."/>
            <person name="Getino M."/>
            <person name="Pursley I."/>
            <person name="Horton D.L."/>
            <person name="Alikhan N.F."/>
            <person name="Baker D."/>
            <person name="Gharbi K."/>
            <person name="Hall N."/>
            <person name="Watson M."/>
            <person name="Adriaenssens E.M."/>
            <person name="Foster-Nyarko E."/>
            <person name="Jarju S."/>
            <person name="Secka A."/>
            <person name="Antonio M."/>
            <person name="Oren A."/>
            <person name="Chaudhuri R.R."/>
            <person name="La Ragione R."/>
            <person name="Hildebrand F."/>
            <person name="Pallen M.J."/>
        </authorList>
    </citation>
    <scope>NUCLEOTIDE SEQUENCE</scope>
    <source>
        <strain evidence="6">ChiGjej1B1-24693</strain>
    </source>
</reference>
<evidence type="ECO:0000313" key="6">
    <source>
        <dbReference type="EMBL" id="HIT75050.1"/>
    </source>
</evidence>
<dbReference type="EMBL" id="DVLP01000170">
    <property type="protein sequence ID" value="HIT75050.1"/>
    <property type="molecule type" value="Genomic_DNA"/>
</dbReference>
<comment type="function">
    <text evidence="2">Pyridoxal 5'-phosphate (PLP)-binding protein, which is involved in PLP homeostasis.</text>
</comment>
<accession>A0A9D1GYB9</accession>
<evidence type="ECO:0000256" key="2">
    <source>
        <dbReference type="HAMAP-Rule" id="MF_02087"/>
    </source>
</evidence>
<dbReference type="Proteomes" id="UP000886842">
    <property type="component" value="Unassembled WGS sequence"/>
</dbReference>
<comment type="cofactor">
    <cofactor evidence="3">
        <name>pyridoxal 5'-phosphate</name>
        <dbReference type="ChEBI" id="CHEBI:597326"/>
    </cofactor>
</comment>